<keyword evidence="5" id="KW-1185">Reference proteome</keyword>
<dbReference type="Pfam" id="PF04122">
    <property type="entry name" value="CW_binding_2"/>
    <property type="match status" value="3"/>
</dbReference>
<evidence type="ECO:0000256" key="1">
    <source>
        <dbReference type="PROSITE-ProRule" id="PRU01373"/>
    </source>
</evidence>
<dbReference type="Pfam" id="PF03734">
    <property type="entry name" value="YkuD"/>
    <property type="match status" value="1"/>
</dbReference>
<accession>A0ABW8T4V0</accession>
<keyword evidence="2" id="KW-0732">Signal</keyword>
<dbReference type="RefSeq" id="WP_406770032.1">
    <property type="nucleotide sequence ID" value="NZ_JBJHZZ010000007.1"/>
</dbReference>
<comment type="caution">
    <text evidence="4">The sequence shown here is derived from an EMBL/GenBank/DDBJ whole genome shotgun (WGS) entry which is preliminary data.</text>
</comment>
<feature type="active site" description="Proton donor/acceptor" evidence="1">
    <location>
        <position position="479"/>
    </location>
</feature>
<dbReference type="PANTHER" id="PTHR38589">
    <property type="entry name" value="BLR0621 PROTEIN"/>
    <property type="match status" value="1"/>
</dbReference>
<comment type="pathway">
    <text evidence="1">Cell wall biogenesis; peptidoglycan biosynthesis.</text>
</comment>
<reference evidence="4 5" key="1">
    <citation type="submission" date="2024-11" db="EMBL/GenBank/DDBJ databases">
        <authorList>
            <person name="Heng Y.C."/>
            <person name="Lim A.C.H."/>
            <person name="Lee J.K.Y."/>
            <person name="Kittelmann S."/>
        </authorList>
    </citation>
    <scope>NUCLEOTIDE SEQUENCE [LARGE SCALE GENOMIC DNA]</scope>
    <source>
        <strain evidence="4 5">WILCCON 0185</strain>
    </source>
</reference>
<dbReference type="InterPro" id="IPR007253">
    <property type="entry name" value="Cell_wall-bd_2"/>
</dbReference>
<evidence type="ECO:0000256" key="2">
    <source>
        <dbReference type="SAM" id="SignalP"/>
    </source>
</evidence>
<proteinExistence type="predicted"/>
<name>A0ABW8T4V0_9CLOT</name>
<organism evidence="4 5">
    <name type="scientific">Candidatus Clostridium stratigraminis</name>
    <dbReference type="NCBI Taxonomy" id="3381661"/>
    <lineage>
        <taxon>Bacteria</taxon>
        <taxon>Bacillati</taxon>
        <taxon>Bacillota</taxon>
        <taxon>Clostridia</taxon>
        <taxon>Eubacteriales</taxon>
        <taxon>Clostridiaceae</taxon>
        <taxon>Clostridium</taxon>
    </lineage>
</organism>
<evidence type="ECO:0000313" key="5">
    <source>
        <dbReference type="Proteomes" id="UP001623591"/>
    </source>
</evidence>
<dbReference type="Gene3D" id="3.40.50.12090">
    <property type="match status" value="3"/>
</dbReference>
<dbReference type="PANTHER" id="PTHR38589:SF1">
    <property type="entry name" value="BLR0621 PROTEIN"/>
    <property type="match status" value="1"/>
</dbReference>
<dbReference type="CDD" id="cd16913">
    <property type="entry name" value="YkuD_like"/>
    <property type="match status" value="1"/>
</dbReference>
<gene>
    <name evidence="4" type="ORF">ACJDUG_11425</name>
</gene>
<feature type="active site" description="Nucleophile" evidence="1">
    <location>
        <position position="491"/>
    </location>
</feature>
<dbReference type="Proteomes" id="UP001623591">
    <property type="component" value="Unassembled WGS sequence"/>
</dbReference>
<feature type="chain" id="PRO_5046481520" evidence="2">
    <location>
        <begin position="29"/>
        <end position="525"/>
    </location>
</feature>
<keyword evidence="1" id="KW-0133">Cell shape</keyword>
<dbReference type="EMBL" id="JBJHZZ010000007">
    <property type="protein sequence ID" value="MFL0247581.1"/>
    <property type="molecule type" value="Genomic_DNA"/>
</dbReference>
<dbReference type="PROSITE" id="PS52029">
    <property type="entry name" value="LD_TPASE"/>
    <property type="match status" value="1"/>
</dbReference>
<dbReference type="InterPro" id="IPR005490">
    <property type="entry name" value="LD_TPept_cat_dom"/>
</dbReference>
<feature type="signal peptide" evidence="2">
    <location>
        <begin position="1"/>
        <end position="28"/>
    </location>
</feature>
<feature type="domain" description="L,D-TPase catalytic" evidence="3">
    <location>
        <begin position="348"/>
        <end position="516"/>
    </location>
</feature>
<sequence length="525" mass="56632">MLRSRRIFSVILAMLFLCMALNTTPVFAQDTNVETARLYGSDRYATSVAVSRYGWVQANTVIIATGLDYPDALSASALAKSNNAPILLTEKDALRLDILTEIERLKATKAFLVGGTGAIGVRVEEQLKGAGINTTRIGGVNRYETSKLVAEQLGIDNGIIITTGLNFPDALSIAPIAGIKSMPILLSPNAYLDPYVSSFIKDKNISVSYLAGGTGVIAPQIASTVTNSKRLGGVDRYETNQIINNEFAEDLNFDTVYLVTGNNFPDALSGSALAAKNNAPIFLTDKNSISSNAINQLKDKGVKKVIILGGTGVVSQNVEDSITNMWKNQLIIDKIKGKGDAEQAIVVTTSDFNTANATVTTFEKANGTWKQILSVPGVIGINGFSSNRHEGDLTTPVGIYSLGTGFGKYGNPGTAMPYRQTTPNDIWADDEAHYNTWVTDPSISGEHLLRSDWLYDYAFVINFNIPERTLGKGSGIFFHCWRSYNNGTAGCVATEESNTLKILRWLDPSKQPVIIMGPISSVLGM</sequence>
<evidence type="ECO:0000259" key="3">
    <source>
        <dbReference type="PROSITE" id="PS52029"/>
    </source>
</evidence>
<keyword evidence="1" id="KW-0961">Cell wall biogenesis/degradation</keyword>
<evidence type="ECO:0000313" key="4">
    <source>
        <dbReference type="EMBL" id="MFL0247581.1"/>
    </source>
</evidence>
<protein>
    <submittedName>
        <fullName evidence="4">Cell wall-binding repeat-containing protein</fullName>
    </submittedName>
</protein>
<keyword evidence="1" id="KW-0573">Peptidoglycan synthesis</keyword>